<gene>
    <name evidence="6" type="ORF">EDS130_LOCUS34226</name>
</gene>
<evidence type="ECO:0000256" key="1">
    <source>
        <dbReference type="ARBA" id="ARBA00022737"/>
    </source>
</evidence>
<keyword evidence="2 3" id="KW-0802">TPR repeat</keyword>
<feature type="compositionally biased region" description="Polar residues" evidence="4">
    <location>
        <begin position="390"/>
        <end position="409"/>
    </location>
</feature>
<sequence length="1210" mass="140424">MHLLVRGQSNCLNKCCKWAKISFLFKLYEKNIQTDNSIKTFSLNFNCLLKKCCRYFHYLFFSARCSLYGFTRSGYTKKDYRLQAVITSPYVRPQLRHAGLINSHGQVVSQNAPICALSPRKRQRREDDTVTPESLLRALKNNENNRLSRYHRFEIASRRAAFDNFQLLDRRHRKQSTENEKLREKSAPTYAKKIDYKSEQQPRVTSAHVRKSRLEENTPEFDSERIGTNQPNQLDTNSTENRRCKITMSYGLKPINYSTRTIRHEIVIVQQHSTGDNTIVYRGFLAKGDSFSFQIQRRATSPLALVYYTKGLVHSLLNDCCEYHYSRQQCLPSEHDQFLVKRIQNVSSCEKCRSRYSRKILSPKSSNSTAINSVDNHSQQIRQYKLPSPSRFTNSAYKPPNESSNQQNSHLKEARRYIKNTQSKRQSMTTNSIYDYEKGGTQMERCKSVTTDRSESVDFHLLELALNNDRESYTEQTLSNSHASSTSTDDTVGHNPKSIQGKESPKSSNQNQDIQDWIIHTDASSLKTYRSTTNTNSTEDVETSRQTSKSISSQETPPPLQNSLPTNCHLIEKNVENFVYILDSTIEISDYDKIQLRGLINSGLIIDNTIDKSCIDYITDIVQEQIIMILSKTALENLPQHIRDLSQLHSIYIVDDGPKEAHNSLKLRGIHTNLGQVCRQLEIDLVSFTTNLTAISSVLSNDTNINKNLIYTQMLKDLILETDDTTDLQKDMLDFCREQYAGNEIQLKFIDEFEHDFRPQEAVRWYTRQKTFLFKMLFRAFRLPDPYILFKLRFYIQHLQHQMKSNLLSIPTTIYRAQYVSHNLYETLLKNNGGLMIFNTFLFAHKTKDTTEQQQQKSKSSSPESDVIFVLFQMKLDVQIPMIELQNNTEELLLPAATVFRISSVKKRDRTIPVIKLSVNADLFIITKEITKNIYATIHDSFLLLRIVKLMKHVKDIHNMEYVCDILSNHPLVIQDPKVNLTIGGLYHILCCYYYEEKQYDRALQQSQKSLQIYLRVLPPDDLKLTPAYNNMGSIYHKQGLDTEALDFHRKAYDIQVLSSNPDLDSIVAYAGNIASVLVKQGKYEEALPYLQRDLQIRQRLYPNGNDLELSTKYHNLAGAQFRLNQYYKALENYQKCLEIELKLHPSNHATVAVTYYSMATVLERLQRLPEAIEGTDEAIQRLLLTRDENDTDVRFYRDYKKHLQEKVQI</sequence>
<feature type="compositionally biased region" description="Polar residues" evidence="4">
    <location>
        <begin position="226"/>
        <end position="239"/>
    </location>
</feature>
<dbReference type="PROSITE" id="PS50005">
    <property type="entry name" value="TPR"/>
    <property type="match status" value="1"/>
</dbReference>
<proteinExistence type="predicted"/>
<feature type="domain" description="DUF4590" evidence="5">
    <location>
        <begin position="258"/>
        <end position="357"/>
    </location>
</feature>
<dbReference type="SUPFAM" id="SSF48452">
    <property type="entry name" value="TPR-like"/>
    <property type="match status" value="1"/>
</dbReference>
<feature type="region of interest" description="Disordered" evidence="4">
    <location>
        <begin position="198"/>
        <end position="241"/>
    </location>
</feature>
<dbReference type="Proteomes" id="UP000663852">
    <property type="component" value="Unassembled WGS sequence"/>
</dbReference>
<evidence type="ECO:0000259" key="5">
    <source>
        <dbReference type="Pfam" id="PF15257"/>
    </source>
</evidence>
<dbReference type="PANTHER" id="PTHR45641">
    <property type="entry name" value="TETRATRICOPEPTIDE REPEAT PROTEIN (AFU_ORTHOLOGUE AFUA_6G03870)"/>
    <property type="match status" value="1"/>
</dbReference>
<dbReference type="InterPro" id="IPR019734">
    <property type="entry name" value="TPR_rpt"/>
</dbReference>
<comment type="caution">
    <text evidence="6">The sequence shown here is derived from an EMBL/GenBank/DDBJ whole genome shotgun (WGS) entry which is preliminary data.</text>
</comment>
<dbReference type="SUPFAM" id="SSF56399">
    <property type="entry name" value="ADP-ribosylation"/>
    <property type="match status" value="1"/>
</dbReference>
<dbReference type="Pfam" id="PF15257">
    <property type="entry name" value="DUF4590"/>
    <property type="match status" value="1"/>
</dbReference>
<dbReference type="AlphaFoldDB" id="A0A815IPE2"/>
<dbReference type="SMART" id="SM00028">
    <property type="entry name" value="TPR"/>
    <property type="match status" value="5"/>
</dbReference>
<protein>
    <recommendedName>
        <fullName evidence="5">DUF4590 domain-containing protein</fullName>
    </recommendedName>
</protein>
<evidence type="ECO:0000256" key="3">
    <source>
        <dbReference type="PROSITE-ProRule" id="PRU00339"/>
    </source>
</evidence>
<dbReference type="EMBL" id="CAJNOJ010000283">
    <property type="protein sequence ID" value="CAF1368270.1"/>
    <property type="molecule type" value="Genomic_DNA"/>
</dbReference>
<feature type="compositionally biased region" description="Polar residues" evidence="4">
    <location>
        <begin position="474"/>
        <end position="490"/>
    </location>
</feature>
<reference evidence="6" key="1">
    <citation type="submission" date="2021-02" db="EMBL/GenBank/DDBJ databases">
        <authorList>
            <person name="Nowell W R."/>
        </authorList>
    </citation>
    <scope>NUCLEOTIDE SEQUENCE</scope>
</reference>
<keyword evidence="1" id="KW-0677">Repeat</keyword>
<name>A0A815IPE2_ADIRI</name>
<feature type="region of interest" description="Disordered" evidence="4">
    <location>
        <begin position="472"/>
        <end position="511"/>
    </location>
</feature>
<accession>A0A815IPE2</accession>
<dbReference type="Pfam" id="PF13424">
    <property type="entry name" value="TPR_12"/>
    <property type="match status" value="2"/>
</dbReference>
<dbReference type="InterPro" id="IPR048257">
    <property type="entry name" value="DUF4590"/>
</dbReference>
<feature type="repeat" description="TPR" evidence="3">
    <location>
        <begin position="1111"/>
        <end position="1144"/>
    </location>
</feature>
<dbReference type="Gene3D" id="1.25.40.10">
    <property type="entry name" value="Tetratricopeptide repeat domain"/>
    <property type="match status" value="2"/>
</dbReference>
<evidence type="ECO:0000256" key="4">
    <source>
        <dbReference type="SAM" id="MobiDB-lite"/>
    </source>
</evidence>
<evidence type="ECO:0000313" key="6">
    <source>
        <dbReference type="EMBL" id="CAF1368270.1"/>
    </source>
</evidence>
<evidence type="ECO:0000256" key="2">
    <source>
        <dbReference type="ARBA" id="ARBA00022803"/>
    </source>
</evidence>
<feature type="region of interest" description="Disordered" evidence="4">
    <location>
        <begin position="528"/>
        <end position="564"/>
    </location>
</feature>
<feature type="region of interest" description="Disordered" evidence="4">
    <location>
        <begin position="387"/>
        <end position="410"/>
    </location>
</feature>
<dbReference type="PANTHER" id="PTHR45641:SF1">
    <property type="entry name" value="AAA+ ATPASE DOMAIN-CONTAINING PROTEIN"/>
    <property type="match status" value="1"/>
</dbReference>
<organism evidence="6 7">
    <name type="scientific">Adineta ricciae</name>
    <name type="common">Rotifer</name>
    <dbReference type="NCBI Taxonomy" id="249248"/>
    <lineage>
        <taxon>Eukaryota</taxon>
        <taxon>Metazoa</taxon>
        <taxon>Spiralia</taxon>
        <taxon>Gnathifera</taxon>
        <taxon>Rotifera</taxon>
        <taxon>Eurotatoria</taxon>
        <taxon>Bdelloidea</taxon>
        <taxon>Adinetida</taxon>
        <taxon>Adinetidae</taxon>
        <taxon>Adineta</taxon>
    </lineage>
</organism>
<dbReference type="InterPro" id="IPR011990">
    <property type="entry name" value="TPR-like_helical_dom_sf"/>
</dbReference>
<evidence type="ECO:0000313" key="7">
    <source>
        <dbReference type="Proteomes" id="UP000663852"/>
    </source>
</evidence>